<reference evidence="2 3" key="1">
    <citation type="submission" date="2021-03" db="EMBL/GenBank/DDBJ databases">
        <title>Flavobacterium Flabelliformis Sp. Nov. And Flavobacterium Geliluteum Sp. Nov., Two Novel Multidrug Resistant Psychrophilic Species Isolated From Antarctica.</title>
        <authorList>
            <person name="Kralova S."/>
            <person name="Busse H.J."/>
            <person name="Bezdicek M."/>
            <person name="Nykrynova M."/>
            <person name="Kroupova E."/>
            <person name="Krsek D."/>
            <person name="Sedlacek I."/>
        </authorList>
    </citation>
    <scope>NUCLEOTIDE SEQUENCE [LARGE SCALE GENOMIC DNA]</scope>
    <source>
        <strain evidence="2 3">P4023</strain>
    </source>
</reference>
<evidence type="ECO:0000313" key="3">
    <source>
        <dbReference type="Proteomes" id="UP000674217"/>
    </source>
</evidence>
<organism evidence="2 3">
    <name type="scientific">Flavobacterium flabelliforme</name>
    <dbReference type="NCBI Taxonomy" id="2816119"/>
    <lineage>
        <taxon>Bacteria</taxon>
        <taxon>Pseudomonadati</taxon>
        <taxon>Bacteroidota</taxon>
        <taxon>Flavobacteriia</taxon>
        <taxon>Flavobacteriales</taxon>
        <taxon>Flavobacteriaceae</taxon>
        <taxon>Flavobacterium</taxon>
    </lineage>
</organism>
<feature type="transmembrane region" description="Helical" evidence="1">
    <location>
        <begin position="38"/>
        <end position="56"/>
    </location>
</feature>
<dbReference type="RefSeq" id="WP_210646972.1">
    <property type="nucleotide sequence ID" value="NZ_JAGFBU010000024.1"/>
</dbReference>
<gene>
    <name evidence="2" type="ORF">J3S90_15710</name>
</gene>
<keyword evidence="1" id="KW-0472">Membrane</keyword>
<name>A0ABS5CX92_9FLAO</name>
<evidence type="ECO:0000256" key="1">
    <source>
        <dbReference type="SAM" id="Phobius"/>
    </source>
</evidence>
<evidence type="ECO:0000313" key="2">
    <source>
        <dbReference type="EMBL" id="MBP4143247.1"/>
    </source>
</evidence>
<accession>A0ABS5CX92</accession>
<keyword evidence="3" id="KW-1185">Reference proteome</keyword>
<keyword evidence="1" id="KW-1133">Transmembrane helix</keyword>
<comment type="caution">
    <text evidence="2">The sequence shown here is derived from an EMBL/GenBank/DDBJ whole genome shotgun (WGS) entry which is preliminary data.</text>
</comment>
<feature type="non-terminal residue" evidence="2">
    <location>
        <position position="1"/>
    </location>
</feature>
<sequence length="82" mass="9694">NVLALGVVGDFIAEYFLPKRRYDKKTLIPLKPQSRQTAVSRCFFIYIVFLSFMNKLNKKKVIKNIINWIKKTGYNRFNSAYL</sequence>
<protein>
    <submittedName>
        <fullName evidence="2">Uncharacterized protein</fullName>
    </submittedName>
</protein>
<keyword evidence="1" id="KW-0812">Transmembrane</keyword>
<dbReference type="EMBL" id="JAGFBU010000024">
    <property type="protein sequence ID" value="MBP4143247.1"/>
    <property type="molecule type" value="Genomic_DNA"/>
</dbReference>
<dbReference type="Proteomes" id="UP000674217">
    <property type="component" value="Unassembled WGS sequence"/>
</dbReference>
<proteinExistence type="predicted"/>